<reference evidence="3" key="1">
    <citation type="submission" date="2016-11" db="UniProtKB">
        <authorList>
            <consortium name="WormBaseParasite"/>
        </authorList>
    </citation>
    <scope>IDENTIFICATION</scope>
</reference>
<proteinExistence type="predicted"/>
<feature type="region of interest" description="Disordered" evidence="1">
    <location>
        <begin position="112"/>
        <end position="222"/>
    </location>
</feature>
<protein>
    <submittedName>
        <fullName evidence="3">DBR1 domain-containing protein</fullName>
    </submittedName>
</protein>
<evidence type="ECO:0000313" key="3">
    <source>
        <dbReference type="WBParaSite" id="maker-uti_cns_0014977-snap-gene-0.2-mRNA-1"/>
    </source>
</evidence>
<accession>A0A1I8IQB5</accession>
<sequence>MEFDDLSHWQAAMFIKQHQSDLKITVKEVGFVPLYKQLPSGKQQQHPAIQSEDCSDTETEGSVCQHRSCHSSMDNFEQFMDEPEAEDIYQNVTDGVLEQPVTDIDCQLAALQQQQQPPDPVTDIDAILDISDDGGDGDDFNQPAEHRKSVQSRIPPPPPPPPAAAEPGSAADATSAVAAAAASKRLANRQVSSLRIRRSASRRSGGGGSGDQLSLPMSDQQR</sequence>
<evidence type="ECO:0000313" key="2">
    <source>
        <dbReference type="Proteomes" id="UP000095280"/>
    </source>
</evidence>
<organism evidence="2 3">
    <name type="scientific">Macrostomum lignano</name>
    <dbReference type="NCBI Taxonomy" id="282301"/>
    <lineage>
        <taxon>Eukaryota</taxon>
        <taxon>Metazoa</taxon>
        <taxon>Spiralia</taxon>
        <taxon>Lophotrochozoa</taxon>
        <taxon>Platyhelminthes</taxon>
        <taxon>Rhabditophora</taxon>
        <taxon>Macrostomorpha</taxon>
        <taxon>Macrostomida</taxon>
        <taxon>Macrostomidae</taxon>
        <taxon>Macrostomum</taxon>
    </lineage>
</organism>
<feature type="compositionally biased region" description="Pro residues" evidence="1">
    <location>
        <begin position="154"/>
        <end position="164"/>
    </location>
</feature>
<evidence type="ECO:0000256" key="1">
    <source>
        <dbReference type="SAM" id="MobiDB-lite"/>
    </source>
</evidence>
<dbReference type="WBParaSite" id="maker-uti_cns_0014977-snap-gene-0.2-mRNA-1">
    <property type="protein sequence ID" value="maker-uti_cns_0014977-snap-gene-0.2-mRNA-1"/>
    <property type="gene ID" value="maker-uti_cns_0014977-snap-gene-0.2"/>
</dbReference>
<dbReference type="AlphaFoldDB" id="A0A1I8IQB5"/>
<feature type="compositionally biased region" description="Low complexity" evidence="1">
    <location>
        <begin position="165"/>
        <end position="183"/>
    </location>
</feature>
<feature type="compositionally biased region" description="Acidic residues" evidence="1">
    <location>
        <begin position="130"/>
        <end position="139"/>
    </location>
</feature>
<name>A0A1I8IQB5_9PLAT</name>
<keyword evidence="2" id="KW-1185">Reference proteome</keyword>
<dbReference type="Proteomes" id="UP000095280">
    <property type="component" value="Unplaced"/>
</dbReference>
<feature type="compositionally biased region" description="Polar residues" evidence="1">
    <location>
        <begin position="211"/>
        <end position="222"/>
    </location>
</feature>